<dbReference type="EMBL" id="HBUE01085531">
    <property type="protein sequence ID" value="CAG6479522.1"/>
    <property type="molecule type" value="Transcribed_RNA"/>
</dbReference>
<sequence>MLLKTLCRLRLQQRLGEVVGLDKVARNFLQTFARNLRTSQLVAVSLEFAVVQIEMLVEQQLLVHVRRQRSVEHPVQLAQFRPRSQVLVVDLLDCAGHVGFGHAGHHYAPVVGFDGEDFCE</sequence>
<dbReference type="EMBL" id="HBUE01085533">
    <property type="protein sequence ID" value="CAG6479524.1"/>
    <property type="molecule type" value="Transcribed_RNA"/>
</dbReference>
<proteinExistence type="predicted"/>
<organism evidence="1">
    <name type="scientific">Culex pipiens</name>
    <name type="common">House mosquito</name>
    <dbReference type="NCBI Taxonomy" id="7175"/>
    <lineage>
        <taxon>Eukaryota</taxon>
        <taxon>Metazoa</taxon>
        <taxon>Ecdysozoa</taxon>
        <taxon>Arthropoda</taxon>
        <taxon>Hexapoda</taxon>
        <taxon>Insecta</taxon>
        <taxon>Pterygota</taxon>
        <taxon>Neoptera</taxon>
        <taxon>Endopterygota</taxon>
        <taxon>Diptera</taxon>
        <taxon>Nematocera</taxon>
        <taxon>Culicoidea</taxon>
        <taxon>Culicidae</taxon>
        <taxon>Culicinae</taxon>
        <taxon>Culicini</taxon>
        <taxon>Culex</taxon>
        <taxon>Culex</taxon>
    </lineage>
</organism>
<dbReference type="EMBL" id="HBUE01085534">
    <property type="protein sequence ID" value="CAG6479525.1"/>
    <property type="molecule type" value="Transcribed_RNA"/>
</dbReference>
<dbReference type="EMBL" id="HBUE01085532">
    <property type="protein sequence ID" value="CAG6479523.1"/>
    <property type="molecule type" value="Transcribed_RNA"/>
</dbReference>
<accession>A0A8D8BQ68</accession>
<dbReference type="AlphaFoldDB" id="A0A8D8BQ68"/>
<protein>
    <submittedName>
        <fullName evidence="1">(northern house mosquito) hypothetical protein</fullName>
    </submittedName>
</protein>
<evidence type="ECO:0000313" key="1">
    <source>
        <dbReference type="EMBL" id="CAG6479522.1"/>
    </source>
</evidence>
<name>A0A8D8BQ68_CULPI</name>
<reference evidence="1" key="1">
    <citation type="submission" date="2021-05" db="EMBL/GenBank/DDBJ databases">
        <authorList>
            <person name="Alioto T."/>
            <person name="Alioto T."/>
            <person name="Gomez Garrido J."/>
        </authorList>
    </citation>
    <scope>NUCLEOTIDE SEQUENCE</scope>
</reference>